<evidence type="ECO:0000259" key="7">
    <source>
        <dbReference type="Pfam" id="PF16822"/>
    </source>
</evidence>
<proteinExistence type="predicted"/>
<evidence type="ECO:0000256" key="5">
    <source>
        <dbReference type="ARBA" id="ARBA00022764"/>
    </source>
</evidence>
<dbReference type="Pfam" id="PF16822">
    <property type="entry name" value="ALGX"/>
    <property type="match status" value="1"/>
</dbReference>
<keyword evidence="6" id="KW-0016">Alginate biosynthesis</keyword>
<keyword evidence="9" id="KW-1185">Reference proteome</keyword>
<dbReference type="RefSeq" id="WP_284388428.1">
    <property type="nucleotide sequence ID" value="NZ_BSNK01000001.1"/>
</dbReference>
<feature type="domain" description="AlgX/AlgJ SGNH hydrolase-like" evidence="7">
    <location>
        <begin position="92"/>
        <end position="328"/>
    </location>
</feature>
<evidence type="ECO:0000256" key="6">
    <source>
        <dbReference type="ARBA" id="ARBA00022841"/>
    </source>
</evidence>
<evidence type="ECO:0000256" key="3">
    <source>
        <dbReference type="ARBA" id="ARBA00022679"/>
    </source>
</evidence>
<dbReference type="InterPro" id="IPR031811">
    <property type="entry name" value="ALGX/ALGJ_SGNH-like"/>
</dbReference>
<evidence type="ECO:0000256" key="1">
    <source>
        <dbReference type="ARBA" id="ARBA00004418"/>
    </source>
</evidence>
<evidence type="ECO:0000313" key="8">
    <source>
        <dbReference type="EMBL" id="GLQ23227.1"/>
    </source>
</evidence>
<protein>
    <recommendedName>
        <fullName evidence="7">AlgX/AlgJ SGNH hydrolase-like domain-containing protein</fullName>
    </recommendedName>
</protein>
<reference evidence="8" key="2">
    <citation type="submission" date="2023-01" db="EMBL/GenBank/DDBJ databases">
        <title>Draft genome sequence of Algimonas ampicilliniresistens strain NBRC 108219.</title>
        <authorList>
            <person name="Sun Q."/>
            <person name="Mori K."/>
        </authorList>
    </citation>
    <scope>NUCLEOTIDE SEQUENCE</scope>
    <source>
        <strain evidence="8">NBRC 108219</strain>
    </source>
</reference>
<dbReference type="EMBL" id="BSNK01000001">
    <property type="protein sequence ID" value="GLQ23227.1"/>
    <property type="molecule type" value="Genomic_DNA"/>
</dbReference>
<reference evidence="8" key="1">
    <citation type="journal article" date="2014" name="Int. J. Syst. Evol. Microbiol.">
        <title>Complete genome of a new Firmicutes species belonging to the dominant human colonic microbiota ('Ruminococcus bicirculans') reveals two chromosomes and a selective capacity to utilize plant glucans.</title>
        <authorList>
            <consortium name="NISC Comparative Sequencing Program"/>
            <person name="Wegmann U."/>
            <person name="Louis P."/>
            <person name="Goesmann A."/>
            <person name="Henrissat B."/>
            <person name="Duncan S.H."/>
            <person name="Flint H.J."/>
        </authorList>
    </citation>
    <scope>NUCLEOTIDE SEQUENCE</scope>
    <source>
        <strain evidence="8">NBRC 108219</strain>
    </source>
</reference>
<dbReference type="Proteomes" id="UP001161391">
    <property type="component" value="Unassembled WGS sequence"/>
</dbReference>
<name>A0ABQ5VA69_9PROT</name>
<gene>
    <name evidence="8" type="ORF">GCM10007853_11010</name>
</gene>
<sequence>MSRLIRNIAVACLLVAFLVPSVGFAVNFVRGLDDTSVTEKRRLASLPAYEGDARAYTTALDDYLEDHFAFRMTMIRVARKIRDNLGENPKNVVYGKDGWLFLGQIEYRDEFEGNGLWDQRQVENWVSSLTEVNAALADRNIPFAAFIAVDKARAYPEKLPDDWTEAPRRFRSAVYSHPDVDQTGLIDAEPLVMSAKERGHLVFFLRDTHWTAAGTYELALEILEKLDPNQRRLIYIPEPAVEQRAGRVYDLDAMAGFETTQEPPYTMIKYPPSRPNVRTVMHFNEDGTAVRGRMSTLMILGTEDATKGRLVIVGDSFGDSMLGHLRRSYSEIVRIHHGAHFFDIGLDEVLSYEPDAVLFATAERQAARKARPFLPLNPE</sequence>
<evidence type="ECO:0000256" key="2">
    <source>
        <dbReference type="ARBA" id="ARBA00005182"/>
    </source>
</evidence>
<keyword evidence="3" id="KW-0808">Transferase</keyword>
<comment type="pathway">
    <text evidence="2">Glycan biosynthesis; alginate biosynthesis.</text>
</comment>
<keyword evidence="4" id="KW-0732">Signal</keyword>
<evidence type="ECO:0000313" key="9">
    <source>
        <dbReference type="Proteomes" id="UP001161391"/>
    </source>
</evidence>
<comment type="subcellular location">
    <subcellularLocation>
        <location evidence="1">Periplasm</location>
    </subcellularLocation>
</comment>
<comment type="caution">
    <text evidence="8">The sequence shown here is derived from an EMBL/GenBank/DDBJ whole genome shotgun (WGS) entry which is preliminary data.</text>
</comment>
<evidence type="ECO:0000256" key="4">
    <source>
        <dbReference type="ARBA" id="ARBA00022729"/>
    </source>
</evidence>
<keyword evidence="5" id="KW-0574">Periplasm</keyword>
<accession>A0ABQ5VA69</accession>
<organism evidence="8 9">
    <name type="scientific">Algimonas ampicilliniresistens</name>
    <dbReference type="NCBI Taxonomy" id="1298735"/>
    <lineage>
        <taxon>Bacteria</taxon>
        <taxon>Pseudomonadati</taxon>
        <taxon>Pseudomonadota</taxon>
        <taxon>Alphaproteobacteria</taxon>
        <taxon>Maricaulales</taxon>
        <taxon>Robiginitomaculaceae</taxon>
        <taxon>Algimonas</taxon>
    </lineage>
</organism>